<dbReference type="EC" id="2.7.11.1" evidence="8"/>
<evidence type="ECO:0000256" key="8">
    <source>
        <dbReference type="PIRNR" id="PIRNR038189"/>
    </source>
</evidence>
<keyword evidence="1 8" id="KW-0723">Serine/threonine-protein kinase</keyword>
<evidence type="ECO:0000259" key="13">
    <source>
        <dbReference type="PROSITE" id="PS50011"/>
    </source>
</evidence>
<keyword evidence="15" id="KW-1185">Reference proteome</keyword>
<dbReference type="SUPFAM" id="SSF47986">
    <property type="entry name" value="DEATH domain"/>
    <property type="match status" value="1"/>
</dbReference>
<comment type="catalytic activity">
    <reaction evidence="7 8">
        <text>L-seryl-[protein] + ATP = O-phospho-L-seryl-[protein] + ADP + H(+)</text>
        <dbReference type="Rhea" id="RHEA:17989"/>
        <dbReference type="Rhea" id="RHEA-COMP:9863"/>
        <dbReference type="Rhea" id="RHEA-COMP:11604"/>
        <dbReference type="ChEBI" id="CHEBI:15378"/>
        <dbReference type="ChEBI" id="CHEBI:29999"/>
        <dbReference type="ChEBI" id="CHEBI:30616"/>
        <dbReference type="ChEBI" id="CHEBI:83421"/>
        <dbReference type="ChEBI" id="CHEBI:456216"/>
        <dbReference type="EC" id="2.7.11.1"/>
    </reaction>
</comment>
<dbReference type="InterPro" id="IPR011029">
    <property type="entry name" value="DEATH-like_dom_sf"/>
</dbReference>
<evidence type="ECO:0000256" key="3">
    <source>
        <dbReference type="ARBA" id="ARBA00022741"/>
    </source>
</evidence>
<dbReference type="Pfam" id="PF00069">
    <property type="entry name" value="Pkinase"/>
    <property type="match status" value="1"/>
</dbReference>
<evidence type="ECO:0000256" key="11">
    <source>
        <dbReference type="PROSITE-ProRule" id="PRU10141"/>
    </source>
</evidence>
<dbReference type="GO" id="GO:0004674">
    <property type="term" value="F:protein serine/threonine kinase activity"/>
    <property type="evidence" value="ECO:0007669"/>
    <property type="project" value="UniProtKB-UniRule"/>
</dbReference>
<comment type="similarity">
    <text evidence="8">Belongs to the protein kinase superfamily. TKL Ser/Thr protein kinase family. Pelle subfamily.</text>
</comment>
<sequence length="433" mass="48067">MDAPYLETFGVGLGMALSSLIWLRFEAFVQMGKSPTCELLYDWGTTNCTVGDLVDLLIRNQFLAPASLLLPEAVGMAQEVTLPLSSQETLPVCEKQQPIQEKEVTSVKPVLSQNTEKQPSAPPCLSQEISSTQSSNTDFHNFWFHDLESVTNNFDERPESAGGNKLGEGGFGIVFKGYINGRNVAVKKLAAVVDVSAQDLKQQFDQEIEIMAKCKHENLVELLGFSSDGAQPCLVYEYMPNGSLLDRLACLDGTPPISWNTRCEIAQGTANGINFLHDNNHIHRDIKSANILLTDTYVPKISDFGLARASVTFTRTIMTDRVVGTAAYMAPEALRGEITPKSDIFSFGVVLLEVITGLPPVDENREPQLLLSIKDEIEDEEATIEDYVDVKMSDWDATSVHKMYSLADQCLNEKKNRRPNMKMVQQYLQEIKT</sequence>
<keyword evidence="8" id="KW-0460">Magnesium</keyword>
<protein>
    <recommendedName>
        <fullName evidence="8">Interleukin-1 receptor-associated kinase 4</fullName>
        <ecNumber evidence="8">2.7.11.1</ecNumber>
    </recommendedName>
</protein>
<organism evidence="14 15">
    <name type="scientific">Gallus gallus</name>
    <name type="common">Chicken</name>
    <dbReference type="NCBI Taxonomy" id="9031"/>
    <lineage>
        <taxon>Eukaryota</taxon>
        <taxon>Metazoa</taxon>
        <taxon>Chordata</taxon>
        <taxon>Craniata</taxon>
        <taxon>Vertebrata</taxon>
        <taxon>Euteleostomi</taxon>
        <taxon>Archelosauria</taxon>
        <taxon>Archosauria</taxon>
        <taxon>Dinosauria</taxon>
        <taxon>Saurischia</taxon>
        <taxon>Theropoda</taxon>
        <taxon>Coelurosauria</taxon>
        <taxon>Aves</taxon>
        <taxon>Neognathae</taxon>
        <taxon>Galloanserae</taxon>
        <taxon>Galliformes</taxon>
        <taxon>Phasianidae</taxon>
        <taxon>Phasianinae</taxon>
        <taxon>Gallus</taxon>
    </lineage>
</organism>
<dbReference type="Proteomes" id="UP000000539">
    <property type="component" value="Chromosome 1"/>
</dbReference>
<name>A0A8V0X7G7_CHICK</name>
<dbReference type="OrthoDB" id="4062651at2759"/>
<comment type="catalytic activity">
    <reaction evidence="6 8">
        <text>L-threonyl-[protein] + ATP = O-phospho-L-threonyl-[protein] + ADP + H(+)</text>
        <dbReference type="Rhea" id="RHEA:46608"/>
        <dbReference type="Rhea" id="RHEA-COMP:11060"/>
        <dbReference type="Rhea" id="RHEA-COMP:11605"/>
        <dbReference type="ChEBI" id="CHEBI:15378"/>
        <dbReference type="ChEBI" id="CHEBI:30013"/>
        <dbReference type="ChEBI" id="CHEBI:30616"/>
        <dbReference type="ChEBI" id="CHEBI:61977"/>
        <dbReference type="ChEBI" id="CHEBI:456216"/>
        <dbReference type="EC" id="2.7.11.1"/>
    </reaction>
</comment>
<feature type="binding site" evidence="10">
    <location>
        <position position="287"/>
    </location>
    <ligand>
        <name>ATP</name>
        <dbReference type="ChEBI" id="CHEBI:30616"/>
    </ligand>
</feature>
<keyword evidence="2 8" id="KW-0808">Transferase</keyword>
<evidence type="ECO:0000256" key="12">
    <source>
        <dbReference type="SAM" id="MobiDB-lite"/>
    </source>
</evidence>
<dbReference type="PIRSF" id="PIRSF038189">
    <property type="entry name" value="IRAK4"/>
    <property type="match status" value="1"/>
</dbReference>
<dbReference type="InterPro" id="IPR051824">
    <property type="entry name" value="LRR_Rcpt-Like_S/T_Kinase"/>
</dbReference>
<dbReference type="GO" id="GO:0000287">
    <property type="term" value="F:magnesium ion binding"/>
    <property type="evidence" value="ECO:0007669"/>
    <property type="project" value="InterPro"/>
</dbReference>
<comment type="cofactor">
    <cofactor evidence="8">
        <name>Mg(2+)</name>
        <dbReference type="ChEBI" id="CHEBI:18420"/>
    </cofactor>
</comment>
<dbReference type="Gene3D" id="3.30.200.20">
    <property type="entry name" value="Phosphorylase Kinase, domain 1"/>
    <property type="match status" value="1"/>
</dbReference>
<reference evidence="14" key="1">
    <citation type="submission" date="2020-11" db="EMBL/GenBank/DDBJ databases">
        <title>Gallus gallus (Chicken) genome, bGalGal1, GRCg7b, maternal haplotype autosomes + Z &amp; W.</title>
        <authorList>
            <person name="Warren W."/>
            <person name="Formenti G."/>
            <person name="Fedrigo O."/>
            <person name="Haase B."/>
            <person name="Mountcastle J."/>
            <person name="Balacco J."/>
            <person name="Tracey A."/>
            <person name="Schneider V."/>
            <person name="Okimoto R."/>
            <person name="Cheng H."/>
            <person name="Hawken R."/>
            <person name="Howe K."/>
            <person name="Jarvis E.D."/>
        </authorList>
    </citation>
    <scope>NUCLEOTIDE SEQUENCE [LARGE SCALE GENOMIC DNA]</scope>
    <source>
        <strain evidence="14">Broiler</strain>
    </source>
</reference>
<keyword evidence="8" id="KW-0399">Innate immunity</keyword>
<reference evidence="14" key="3">
    <citation type="submission" date="2025-09" db="UniProtKB">
        <authorList>
            <consortium name="Ensembl"/>
        </authorList>
    </citation>
    <scope>IDENTIFICATION</scope>
    <source>
        <strain evidence="14">broiler</strain>
    </source>
</reference>
<keyword evidence="5 8" id="KW-0067">ATP-binding</keyword>
<dbReference type="InterPro" id="IPR017441">
    <property type="entry name" value="Protein_kinase_ATP_BS"/>
</dbReference>
<dbReference type="Gene3D" id="1.10.510.10">
    <property type="entry name" value="Transferase(Phosphotransferase) domain 1"/>
    <property type="match status" value="1"/>
</dbReference>
<proteinExistence type="inferred from homology"/>
<gene>
    <name evidence="14" type="primary">IRAK4</name>
</gene>
<dbReference type="GO" id="GO:0007165">
    <property type="term" value="P:signal transduction"/>
    <property type="evidence" value="ECO:0007669"/>
    <property type="project" value="InterPro"/>
</dbReference>
<evidence type="ECO:0000313" key="14">
    <source>
        <dbReference type="Ensembl" id="ENSGALP00010002576.1"/>
    </source>
</evidence>
<dbReference type="PANTHER" id="PTHR48006">
    <property type="entry name" value="LEUCINE-RICH REPEAT-CONTAINING PROTEIN DDB_G0281931-RELATED"/>
    <property type="match status" value="1"/>
</dbReference>
<comment type="subcellular location">
    <subcellularLocation>
        <location evidence="8">Cytoplasm</location>
    </subcellularLocation>
</comment>
<dbReference type="GO" id="GO:0005737">
    <property type="term" value="C:cytoplasm"/>
    <property type="evidence" value="ECO:0007669"/>
    <property type="project" value="UniProtKB-SubCell"/>
</dbReference>
<dbReference type="FunFam" id="1.10.510.10:FF:000414">
    <property type="entry name" value="Interleukin-1 receptor-associated kinase 4"/>
    <property type="match status" value="1"/>
</dbReference>
<dbReference type="AlphaFoldDB" id="A0A8V0X7G7"/>
<evidence type="ECO:0000256" key="9">
    <source>
        <dbReference type="PIRSR" id="PIRSR038189-1"/>
    </source>
</evidence>
<evidence type="ECO:0000313" key="15">
    <source>
        <dbReference type="Proteomes" id="UP000000539"/>
    </source>
</evidence>
<evidence type="ECO:0000256" key="1">
    <source>
        <dbReference type="ARBA" id="ARBA00022527"/>
    </source>
</evidence>
<comment type="function">
    <text evidence="8">Serine/threonine-protein kinase that plays a critical role in initiating innate immune response against foreign pathogens.</text>
</comment>
<dbReference type="PANTHER" id="PTHR48006:SF102">
    <property type="entry name" value="LEUCINE-RICH REPEAT-CONTAINING PROTEIN DDB_G0281931-RELATED"/>
    <property type="match status" value="1"/>
</dbReference>
<feature type="domain" description="Protein kinase" evidence="13">
    <location>
        <begin position="160"/>
        <end position="428"/>
    </location>
</feature>
<keyword evidence="8" id="KW-0963">Cytoplasm</keyword>
<evidence type="ECO:0000256" key="4">
    <source>
        <dbReference type="ARBA" id="ARBA00022777"/>
    </source>
</evidence>
<dbReference type="SMART" id="SM00220">
    <property type="entry name" value="S_TKc"/>
    <property type="match status" value="1"/>
</dbReference>
<dbReference type="Gene3D" id="1.10.533.10">
    <property type="entry name" value="Death Domain, Fas"/>
    <property type="match status" value="1"/>
</dbReference>
<dbReference type="GO" id="GO:0005524">
    <property type="term" value="F:ATP binding"/>
    <property type="evidence" value="ECO:0007669"/>
    <property type="project" value="UniProtKB-UniRule"/>
</dbReference>
<feature type="active site" description="Proton acceptor" evidence="9">
    <location>
        <position position="285"/>
    </location>
</feature>
<accession>A0A8V0X7G7</accession>
<feature type="region of interest" description="Disordered" evidence="12">
    <location>
        <begin position="104"/>
        <end position="131"/>
    </location>
</feature>
<dbReference type="SUPFAM" id="SSF56112">
    <property type="entry name" value="Protein kinase-like (PK-like)"/>
    <property type="match status" value="1"/>
</dbReference>
<dbReference type="PROSITE" id="PS50011">
    <property type="entry name" value="PROTEIN_KINASE_DOM"/>
    <property type="match status" value="1"/>
</dbReference>
<evidence type="ECO:0000256" key="10">
    <source>
        <dbReference type="PIRSR" id="PIRSR038189-2"/>
    </source>
</evidence>
<dbReference type="GO" id="GO:0045087">
    <property type="term" value="P:innate immune response"/>
    <property type="evidence" value="ECO:0007669"/>
    <property type="project" value="UniProtKB-UniRule"/>
</dbReference>
<dbReference type="PROSITE" id="PS00107">
    <property type="entry name" value="PROTEIN_KINASE_ATP"/>
    <property type="match status" value="1"/>
</dbReference>
<feature type="binding site" evidence="10">
    <location>
        <position position="187"/>
    </location>
    <ligand>
        <name>ATP</name>
        <dbReference type="ChEBI" id="CHEBI:30616"/>
    </ligand>
</feature>
<keyword evidence="8" id="KW-0391">Immunity</keyword>
<keyword evidence="4 8" id="KW-0418">Kinase</keyword>
<dbReference type="CDD" id="cd14158">
    <property type="entry name" value="STKc_IRAK4"/>
    <property type="match status" value="1"/>
</dbReference>
<evidence type="ECO:0000256" key="6">
    <source>
        <dbReference type="ARBA" id="ARBA00047899"/>
    </source>
</evidence>
<dbReference type="InterPro" id="IPR017428">
    <property type="entry name" value="IRAK4"/>
</dbReference>
<comment type="subunit">
    <text evidence="8">Associates with MYD88 and IRAK2 to form a ternary complex called the Myddosome.</text>
</comment>
<evidence type="ECO:0000256" key="5">
    <source>
        <dbReference type="ARBA" id="ARBA00022840"/>
    </source>
</evidence>
<keyword evidence="3 8" id="KW-0547">Nucleotide-binding</keyword>
<feature type="binding site" evidence="10">
    <location>
        <begin position="287"/>
        <end position="289"/>
    </location>
    <ligand>
        <name>ATP</name>
        <dbReference type="ChEBI" id="CHEBI:30616"/>
    </ligand>
</feature>
<dbReference type="FunFam" id="3.30.200.20:FF:000368">
    <property type="entry name" value="Interleukin-1 receptor-associated kinase 4"/>
    <property type="match status" value="1"/>
</dbReference>
<dbReference type="GeneTree" id="ENSGT00940000158792"/>
<dbReference type="Ensembl" id="ENSGALT00010004283.1">
    <property type="protein sequence ID" value="ENSGALP00010002576.1"/>
    <property type="gene ID" value="ENSGALG00010001879.1"/>
</dbReference>
<evidence type="ECO:0000256" key="2">
    <source>
        <dbReference type="ARBA" id="ARBA00022679"/>
    </source>
</evidence>
<dbReference type="InterPro" id="IPR000719">
    <property type="entry name" value="Prot_kinase_dom"/>
</dbReference>
<evidence type="ECO:0000256" key="7">
    <source>
        <dbReference type="ARBA" id="ARBA00048679"/>
    </source>
</evidence>
<feature type="binding site" evidence="11">
    <location>
        <position position="188"/>
    </location>
    <ligand>
        <name>ATP</name>
        <dbReference type="ChEBI" id="CHEBI:30616"/>
    </ligand>
</feature>
<reference evidence="14" key="2">
    <citation type="submission" date="2025-08" db="UniProtKB">
        <authorList>
            <consortium name="Ensembl"/>
        </authorList>
    </citation>
    <scope>IDENTIFICATION</scope>
    <source>
        <strain evidence="14">broiler</strain>
    </source>
</reference>
<dbReference type="InterPro" id="IPR011009">
    <property type="entry name" value="Kinase-like_dom_sf"/>
</dbReference>